<comment type="caution">
    <text evidence="2">The sequence shown here is derived from an EMBL/GenBank/DDBJ whole genome shotgun (WGS) entry which is preliminary data.</text>
</comment>
<evidence type="ECO:0008006" key="4">
    <source>
        <dbReference type="Google" id="ProtNLM"/>
    </source>
</evidence>
<organism evidence="2 3">
    <name type="scientific">Phyllosticta citribraziliensis</name>
    <dbReference type="NCBI Taxonomy" id="989973"/>
    <lineage>
        <taxon>Eukaryota</taxon>
        <taxon>Fungi</taxon>
        <taxon>Dikarya</taxon>
        <taxon>Ascomycota</taxon>
        <taxon>Pezizomycotina</taxon>
        <taxon>Dothideomycetes</taxon>
        <taxon>Dothideomycetes incertae sedis</taxon>
        <taxon>Botryosphaeriales</taxon>
        <taxon>Phyllostictaceae</taxon>
        <taxon>Phyllosticta</taxon>
    </lineage>
</organism>
<evidence type="ECO:0000256" key="1">
    <source>
        <dbReference type="SAM" id="SignalP"/>
    </source>
</evidence>
<evidence type="ECO:0000313" key="3">
    <source>
        <dbReference type="Proteomes" id="UP001360953"/>
    </source>
</evidence>
<dbReference type="GeneID" id="92031615"/>
<dbReference type="Proteomes" id="UP001360953">
    <property type="component" value="Unassembled WGS sequence"/>
</dbReference>
<dbReference type="RefSeq" id="XP_066659684.1">
    <property type="nucleotide sequence ID" value="XM_066798709.1"/>
</dbReference>
<gene>
    <name evidence="2" type="ORF">J3D65DRAFT_609642</name>
</gene>
<evidence type="ECO:0000313" key="2">
    <source>
        <dbReference type="EMBL" id="KAK7544449.1"/>
    </source>
</evidence>
<reference evidence="2 3" key="1">
    <citation type="submission" date="2024-04" db="EMBL/GenBank/DDBJ databases">
        <title>Phyllosticta paracitricarpa is synonymous to the EU quarantine fungus P. citricarpa based on phylogenomic analyses.</title>
        <authorList>
            <consortium name="Lawrence Berkeley National Laboratory"/>
            <person name="Van ingen-buijs V.A."/>
            <person name="Van westerhoven A.C."/>
            <person name="Haridas S."/>
            <person name="Skiadas P."/>
            <person name="Martin F."/>
            <person name="Groenewald J.Z."/>
            <person name="Crous P.W."/>
            <person name="Seidl M.F."/>
        </authorList>
    </citation>
    <scope>NUCLEOTIDE SEQUENCE [LARGE SCALE GENOMIC DNA]</scope>
    <source>
        <strain evidence="2 3">CPC 17464</strain>
    </source>
</reference>
<protein>
    <recommendedName>
        <fullName evidence="4">Apple domain-containing protein</fullName>
    </recommendedName>
</protein>
<keyword evidence="1" id="KW-0732">Signal</keyword>
<sequence>MMRISIFISLLVSLVALVAGQNVATLDKTSGAEVKGDCGIVGFQKPGEFNAFTKDTPLEVKDRKLPFRYDILDCIANCKKQLGPDGCGSVLWSLKFAQCGISSTKFDSNINRDVRGDHLFYKPECYDQIKDPKKPLDLIVQGQN</sequence>
<name>A0ABR1M987_9PEZI</name>
<dbReference type="EMBL" id="JBBPEH010000001">
    <property type="protein sequence ID" value="KAK7544449.1"/>
    <property type="molecule type" value="Genomic_DNA"/>
</dbReference>
<accession>A0ABR1M987</accession>
<feature type="chain" id="PRO_5047010753" description="Apple domain-containing protein" evidence="1">
    <location>
        <begin position="21"/>
        <end position="144"/>
    </location>
</feature>
<proteinExistence type="predicted"/>
<keyword evidence="3" id="KW-1185">Reference proteome</keyword>
<feature type="signal peptide" evidence="1">
    <location>
        <begin position="1"/>
        <end position="20"/>
    </location>
</feature>